<organism evidence="2 3">
    <name type="scientific">Myriangium duriaei CBS 260.36</name>
    <dbReference type="NCBI Taxonomy" id="1168546"/>
    <lineage>
        <taxon>Eukaryota</taxon>
        <taxon>Fungi</taxon>
        <taxon>Dikarya</taxon>
        <taxon>Ascomycota</taxon>
        <taxon>Pezizomycotina</taxon>
        <taxon>Dothideomycetes</taxon>
        <taxon>Dothideomycetidae</taxon>
        <taxon>Myriangiales</taxon>
        <taxon>Myriangiaceae</taxon>
        <taxon>Myriangium</taxon>
    </lineage>
</organism>
<dbReference type="OrthoDB" id="3546385at2759"/>
<evidence type="ECO:0000259" key="1">
    <source>
        <dbReference type="Pfam" id="PF20150"/>
    </source>
</evidence>
<sequence>MTPGLHTFTFTCFTRLPTEIRLKIWRFALPGHIGPSFSQYDANSWHRGSIRADGRSTLEYSARDVKKFTIRMANVNQEVRDVTKAWAQHEGLRLSHPLSLHNGVLTFIKSFDRTQDWIYIDNEEGLWRLLKFFEAMGHGPLEAQASIQSSDMVSLAIHDNSLKEWDDLPNLAALIQLLHQLHHPVRRLSIVVGQHPDFANEHKRWEVEPLPLGRCVWDLKEEQFPLASRINRGDWDFSKGWPLGFDYAFGNHQHCRDDLQTIVHNGKHMEFSSFSFPRIEYMCDHLMNYFTQDFVRTFTVEYAVAVGRENDA</sequence>
<reference evidence="2" key="1">
    <citation type="journal article" date="2020" name="Stud. Mycol.">
        <title>101 Dothideomycetes genomes: a test case for predicting lifestyles and emergence of pathogens.</title>
        <authorList>
            <person name="Haridas S."/>
            <person name="Albert R."/>
            <person name="Binder M."/>
            <person name="Bloem J."/>
            <person name="Labutti K."/>
            <person name="Salamov A."/>
            <person name="Andreopoulos B."/>
            <person name="Baker S."/>
            <person name="Barry K."/>
            <person name="Bills G."/>
            <person name="Bluhm B."/>
            <person name="Cannon C."/>
            <person name="Castanera R."/>
            <person name="Culley D."/>
            <person name="Daum C."/>
            <person name="Ezra D."/>
            <person name="Gonzalez J."/>
            <person name="Henrissat B."/>
            <person name="Kuo A."/>
            <person name="Liang C."/>
            <person name="Lipzen A."/>
            <person name="Lutzoni F."/>
            <person name="Magnuson J."/>
            <person name="Mondo S."/>
            <person name="Nolan M."/>
            <person name="Ohm R."/>
            <person name="Pangilinan J."/>
            <person name="Park H.-J."/>
            <person name="Ramirez L."/>
            <person name="Alfaro M."/>
            <person name="Sun H."/>
            <person name="Tritt A."/>
            <person name="Yoshinaga Y."/>
            <person name="Zwiers L.-H."/>
            <person name="Turgeon B."/>
            <person name="Goodwin S."/>
            <person name="Spatafora J."/>
            <person name="Crous P."/>
            <person name="Grigoriev I."/>
        </authorList>
    </citation>
    <scope>NUCLEOTIDE SEQUENCE</scope>
    <source>
        <strain evidence="2">CBS 260.36</strain>
    </source>
</reference>
<dbReference type="Proteomes" id="UP000799439">
    <property type="component" value="Unassembled WGS sequence"/>
</dbReference>
<keyword evidence="3" id="KW-1185">Reference proteome</keyword>
<feature type="domain" description="2EXR" evidence="1">
    <location>
        <begin position="10"/>
        <end position="91"/>
    </location>
</feature>
<accession>A0A9P4IRU1</accession>
<dbReference type="AlphaFoldDB" id="A0A9P4IRU1"/>
<evidence type="ECO:0000313" key="3">
    <source>
        <dbReference type="Proteomes" id="UP000799439"/>
    </source>
</evidence>
<comment type="caution">
    <text evidence="2">The sequence shown here is derived from an EMBL/GenBank/DDBJ whole genome shotgun (WGS) entry which is preliminary data.</text>
</comment>
<gene>
    <name evidence="2" type="ORF">K461DRAFT_324326</name>
</gene>
<name>A0A9P4IRU1_9PEZI</name>
<dbReference type="InterPro" id="IPR045518">
    <property type="entry name" value="2EXR"/>
</dbReference>
<dbReference type="Pfam" id="PF20150">
    <property type="entry name" value="2EXR"/>
    <property type="match status" value="1"/>
</dbReference>
<evidence type="ECO:0000313" key="2">
    <source>
        <dbReference type="EMBL" id="KAF2148867.1"/>
    </source>
</evidence>
<dbReference type="EMBL" id="ML996092">
    <property type="protein sequence ID" value="KAF2148867.1"/>
    <property type="molecule type" value="Genomic_DNA"/>
</dbReference>
<proteinExistence type="predicted"/>
<protein>
    <recommendedName>
        <fullName evidence="1">2EXR domain-containing protein</fullName>
    </recommendedName>
</protein>